<dbReference type="KEGG" id="psco:LY89DRAFT_217216"/>
<keyword evidence="1" id="KW-0479">Metal-binding</keyword>
<evidence type="ECO:0000256" key="3">
    <source>
        <dbReference type="ARBA" id="ARBA00022771"/>
    </source>
</evidence>
<evidence type="ECO:0000256" key="1">
    <source>
        <dbReference type="ARBA" id="ARBA00022723"/>
    </source>
</evidence>
<reference evidence="8 9" key="1">
    <citation type="submission" date="2015-10" db="EMBL/GenBank/DDBJ databases">
        <title>Full genome of DAOMC 229536 Phialocephala scopiformis, a fungal endophyte of spruce producing the potent anti-insectan compound rugulosin.</title>
        <authorList>
            <consortium name="DOE Joint Genome Institute"/>
            <person name="Walker A.K."/>
            <person name="Frasz S.L."/>
            <person name="Seifert K.A."/>
            <person name="Miller J.D."/>
            <person name="Mondo S.J."/>
            <person name="Labutti K."/>
            <person name="Lipzen A."/>
            <person name="Dockter R."/>
            <person name="Kennedy M."/>
            <person name="Grigoriev I.V."/>
            <person name="Spatafora J.W."/>
        </authorList>
    </citation>
    <scope>NUCLEOTIDE SEQUENCE [LARGE SCALE GENOMIC DNA]</scope>
    <source>
        <strain evidence="8 9">CBS 120377</strain>
    </source>
</reference>
<evidence type="ECO:0000313" key="8">
    <source>
        <dbReference type="EMBL" id="KUJ11957.1"/>
    </source>
</evidence>
<keyword evidence="4" id="KW-0862">Zinc</keyword>
<dbReference type="GO" id="GO:0005634">
    <property type="term" value="C:nucleus"/>
    <property type="evidence" value="ECO:0007669"/>
    <property type="project" value="TreeGrafter"/>
</dbReference>
<feature type="region of interest" description="Disordered" evidence="6">
    <location>
        <begin position="279"/>
        <end position="301"/>
    </location>
</feature>
<feature type="domain" description="C2H2-type" evidence="7">
    <location>
        <begin position="308"/>
        <end position="330"/>
    </location>
</feature>
<evidence type="ECO:0000256" key="4">
    <source>
        <dbReference type="ARBA" id="ARBA00022833"/>
    </source>
</evidence>
<dbReference type="InterPro" id="IPR050688">
    <property type="entry name" value="Zinc_finger/UBP_domain"/>
</dbReference>
<keyword evidence="2" id="KW-0677">Repeat</keyword>
<dbReference type="GeneID" id="28815640"/>
<dbReference type="PROSITE" id="PS50157">
    <property type="entry name" value="ZINC_FINGER_C2H2_2"/>
    <property type="match status" value="1"/>
</dbReference>
<gene>
    <name evidence="8" type="ORF">LY89DRAFT_217216</name>
</gene>
<evidence type="ECO:0000256" key="2">
    <source>
        <dbReference type="ARBA" id="ARBA00022737"/>
    </source>
</evidence>
<dbReference type="AlphaFoldDB" id="A0A194WWJ5"/>
<evidence type="ECO:0000313" key="9">
    <source>
        <dbReference type="Proteomes" id="UP000070700"/>
    </source>
</evidence>
<dbReference type="RefSeq" id="XP_018066312.1">
    <property type="nucleotide sequence ID" value="XM_018205914.1"/>
</dbReference>
<dbReference type="InterPro" id="IPR001356">
    <property type="entry name" value="HD"/>
</dbReference>
<accession>A0A194WWJ5</accession>
<dbReference type="PANTHER" id="PTHR24403">
    <property type="entry name" value="ZINC FINGER PROTEIN"/>
    <property type="match status" value="1"/>
</dbReference>
<proteinExistence type="predicted"/>
<evidence type="ECO:0000256" key="6">
    <source>
        <dbReference type="SAM" id="MobiDB-lite"/>
    </source>
</evidence>
<evidence type="ECO:0000256" key="5">
    <source>
        <dbReference type="PROSITE-ProRule" id="PRU00042"/>
    </source>
</evidence>
<name>A0A194WWJ5_MOLSC</name>
<organism evidence="8 9">
    <name type="scientific">Mollisia scopiformis</name>
    <name type="common">Conifer needle endophyte fungus</name>
    <name type="synonym">Phialocephala scopiformis</name>
    <dbReference type="NCBI Taxonomy" id="149040"/>
    <lineage>
        <taxon>Eukaryota</taxon>
        <taxon>Fungi</taxon>
        <taxon>Dikarya</taxon>
        <taxon>Ascomycota</taxon>
        <taxon>Pezizomycotina</taxon>
        <taxon>Leotiomycetes</taxon>
        <taxon>Helotiales</taxon>
        <taxon>Mollisiaceae</taxon>
        <taxon>Mollisia</taxon>
    </lineage>
</organism>
<dbReference type="Proteomes" id="UP000070700">
    <property type="component" value="Unassembled WGS sequence"/>
</dbReference>
<dbReference type="GO" id="GO:0003677">
    <property type="term" value="F:DNA binding"/>
    <property type="evidence" value="ECO:0007669"/>
    <property type="project" value="InterPro"/>
</dbReference>
<dbReference type="PANTHER" id="PTHR24403:SF67">
    <property type="entry name" value="FI01116P-RELATED"/>
    <property type="match status" value="1"/>
</dbReference>
<dbReference type="EMBL" id="KQ947425">
    <property type="protein sequence ID" value="KUJ11957.1"/>
    <property type="molecule type" value="Genomic_DNA"/>
</dbReference>
<sequence length="588" mass="66816">MQANPITEEQESTLRRWVDSCGKRPGKRAKAFLQAETGLSKDQIDQWFENFVNEYDPRKNVQELTHLPDDSNLNAPLQDFLQDTEMDMVDRQATNETRQRELSYNDLNFDSFGLDFLSPGAPELQSWSPINEFQNNSTPDALQSMLDEPDKSSLWSPVMASQGSFSQGSFARSTMSSISDLSPLLSPPSILFSLSDRSSYDSSIQTWNTASTLVSTYDPTLDDLKGCVDDLKDCEYELEEEPLISSAALVRFVPPPPPKSSRLASIKEDQQYQTLSSLHLHSDIQDPSTSTVTPKRSSSEAARSEANYKCTACDSCFIRKGDWKRHEEGHDPPTLWTCMLGETLQHSRSQWKCAFCEALTRNHDEMKQHLMEDHRVFRCANKKPMFSRKDKLKQHLQQVHALSESAVLWESWHQPARKKFAWGCGYCGACFFSWEGRMLHLADHYEKQPNNVPRWSRSLVVRGLLKQAKSDFNVIQVWKSLIGDEASGTVEWSKESALSLKHRLEYHSGTPEQLAKEAFRHARFSKTQSRSWMLQASVAANPTSSMDIDVLEPEVQPPFSRSGPSIRATSQSVTMKDVEIIVQDSNFF</sequence>
<keyword evidence="3 5" id="KW-0863">Zinc-finger</keyword>
<protein>
    <recommendedName>
        <fullName evidence="7">C2H2-type domain-containing protein</fullName>
    </recommendedName>
</protein>
<dbReference type="PROSITE" id="PS00028">
    <property type="entry name" value="ZINC_FINGER_C2H2_1"/>
    <property type="match status" value="2"/>
</dbReference>
<feature type="compositionally biased region" description="Polar residues" evidence="6">
    <location>
        <begin position="279"/>
        <end position="295"/>
    </location>
</feature>
<dbReference type="Gene3D" id="1.10.10.60">
    <property type="entry name" value="Homeodomain-like"/>
    <property type="match status" value="1"/>
</dbReference>
<keyword evidence="9" id="KW-1185">Reference proteome</keyword>
<dbReference type="OrthoDB" id="10056939at2759"/>
<dbReference type="SMART" id="SM00355">
    <property type="entry name" value="ZnF_C2H2"/>
    <property type="match status" value="4"/>
</dbReference>
<evidence type="ECO:0000259" key="7">
    <source>
        <dbReference type="PROSITE" id="PS50157"/>
    </source>
</evidence>
<dbReference type="InParanoid" id="A0A194WWJ5"/>
<dbReference type="GO" id="GO:0008270">
    <property type="term" value="F:zinc ion binding"/>
    <property type="evidence" value="ECO:0007669"/>
    <property type="project" value="UniProtKB-KW"/>
</dbReference>
<dbReference type="InterPro" id="IPR013087">
    <property type="entry name" value="Znf_C2H2_type"/>
</dbReference>
<dbReference type="GO" id="GO:0010468">
    <property type="term" value="P:regulation of gene expression"/>
    <property type="evidence" value="ECO:0007669"/>
    <property type="project" value="TreeGrafter"/>
</dbReference>
<dbReference type="CDD" id="cd00086">
    <property type="entry name" value="homeodomain"/>
    <property type="match status" value="1"/>
</dbReference>